<keyword evidence="4" id="KW-0472">Membrane</keyword>
<comment type="caution">
    <text evidence="5">The sequence shown here is derived from an EMBL/GenBank/DDBJ whole genome shotgun (WGS) entry which is preliminary data.</text>
</comment>
<organism evidence="5 6">
    <name type="scientific">Streptomyces piniterrae</name>
    <dbReference type="NCBI Taxonomy" id="2571125"/>
    <lineage>
        <taxon>Bacteria</taxon>
        <taxon>Bacillati</taxon>
        <taxon>Actinomycetota</taxon>
        <taxon>Actinomycetes</taxon>
        <taxon>Kitasatosporales</taxon>
        <taxon>Streptomycetaceae</taxon>
        <taxon>Streptomyces</taxon>
    </lineage>
</organism>
<evidence type="ECO:0000256" key="2">
    <source>
        <dbReference type="ARBA" id="ARBA00023034"/>
    </source>
</evidence>
<evidence type="ECO:0000313" key="5">
    <source>
        <dbReference type="EMBL" id="TJZ57247.1"/>
    </source>
</evidence>
<evidence type="ECO:0000256" key="3">
    <source>
        <dbReference type="ARBA" id="ARBA00023121"/>
    </source>
</evidence>
<keyword evidence="6" id="KW-1185">Reference proteome</keyword>
<evidence type="ECO:0000256" key="1">
    <source>
        <dbReference type="ARBA" id="ARBA00004255"/>
    </source>
</evidence>
<dbReference type="Pfam" id="PF05719">
    <property type="entry name" value="GPP34"/>
    <property type="match status" value="1"/>
</dbReference>
<dbReference type="GO" id="GO:0070273">
    <property type="term" value="F:phosphatidylinositol-4-phosphate binding"/>
    <property type="evidence" value="ECO:0007669"/>
    <property type="project" value="InterPro"/>
</dbReference>
<dbReference type="GO" id="GO:0012505">
    <property type="term" value="C:endomembrane system"/>
    <property type="evidence" value="ECO:0007669"/>
    <property type="project" value="UniProtKB-ARBA"/>
</dbReference>
<dbReference type="InterPro" id="IPR008628">
    <property type="entry name" value="GPP34-like"/>
</dbReference>
<dbReference type="EMBL" id="SUMB01000002">
    <property type="protein sequence ID" value="TJZ57247.1"/>
    <property type="molecule type" value="Genomic_DNA"/>
</dbReference>
<dbReference type="Proteomes" id="UP000308697">
    <property type="component" value="Unassembled WGS sequence"/>
</dbReference>
<dbReference type="InterPro" id="IPR038261">
    <property type="entry name" value="GPP34-like_sf"/>
</dbReference>
<dbReference type="AlphaFoldDB" id="A0A4U0NRV9"/>
<keyword evidence="3" id="KW-0446">Lipid-binding</keyword>
<keyword evidence="2" id="KW-0333">Golgi apparatus</keyword>
<protein>
    <submittedName>
        <fullName evidence="5">GPP34 family phosphoprotein</fullName>
    </submittedName>
</protein>
<dbReference type="RefSeq" id="WP_136738866.1">
    <property type="nucleotide sequence ID" value="NZ_SUMB01000002.1"/>
</dbReference>
<accession>A0A4U0NRV9</accession>
<evidence type="ECO:0000313" key="6">
    <source>
        <dbReference type="Proteomes" id="UP000308697"/>
    </source>
</evidence>
<evidence type="ECO:0000256" key="4">
    <source>
        <dbReference type="ARBA" id="ARBA00023136"/>
    </source>
</evidence>
<comment type="subcellular location">
    <subcellularLocation>
        <location evidence="1">Golgi apparatus membrane</location>
        <topology evidence="1">Peripheral membrane protein</topology>
        <orientation evidence="1">Cytoplasmic side</orientation>
    </subcellularLocation>
</comment>
<dbReference type="OrthoDB" id="4962633at2"/>
<dbReference type="GO" id="GO:0005737">
    <property type="term" value="C:cytoplasm"/>
    <property type="evidence" value="ECO:0007669"/>
    <property type="project" value="UniProtKB-ARBA"/>
</dbReference>
<gene>
    <name evidence="5" type="ORF">FCH28_07355</name>
</gene>
<name>A0A4U0NRV9_9ACTN</name>
<proteinExistence type="predicted"/>
<reference evidence="5 6" key="1">
    <citation type="submission" date="2019-04" db="EMBL/GenBank/DDBJ databases">
        <title>Streptomyces piniterrae sp. nov., a heliquinomycin-producing actinomycete isolated from rhizosphere soil of Pinus yunnanensis.</title>
        <authorList>
            <person name="Zhuang X."/>
            <person name="Zhao J."/>
        </authorList>
    </citation>
    <scope>NUCLEOTIDE SEQUENCE [LARGE SCALE GENOMIC DNA]</scope>
    <source>
        <strain evidence="6">jys28</strain>
    </source>
</reference>
<sequence length="222" mass="23462">MDLILAEELLLVGRDSDGRSLLNSITATRGVAGALLIELALRGEIGVRDGRLVADESAGADAERAAHPELDRLVARIRAESRARKPKWWVEKAESREVNTRLLTGLAQRGVLAEEPHRVLGLFPVPRWVDNDPQPAAEARRRLVGAMGAGPVEARTAALVALVDACGLSRRLFPDVPAAGRKARIKELSKGAWAATAVRDAVRAVQGAVVVAVTVGAAASGS</sequence>
<dbReference type="Gene3D" id="1.10.3630.10">
    <property type="entry name" value="yeast vps74-n-term truncation variant domain like"/>
    <property type="match status" value="1"/>
</dbReference>